<dbReference type="CDD" id="cd19500">
    <property type="entry name" value="RecA-like_Lon"/>
    <property type="match status" value="1"/>
</dbReference>
<feature type="region of interest" description="Disordered" evidence="16">
    <location>
        <begin position="776"/>
        <end position="796"/>
    </location>
</feature>
<dbReference type="Gene3D" id="1.20.58.1480">
    <property type="match status" value="1"/>
</dbReference>
<keyword evidence="7 10" id="KW-0067">ATP-binding</keyword>
<comment type="induction">
    <text evidence="10">By heat shock.</text>
</comment>
<dbReference type="HOGENOM" id="CLU_004109_4_3_6"/>
<dbReference type="PROSITE" id="PS01046">
    <property type="entry name" value="LON_SER"/>
    <property type="match status" value="1"/>
</dbReference>
<dbReference type="FunFam" id="3.40.50.300:FF:000021">
    <property type="entry name" value="Lon protease homolog"/>
    <property type="match status" value="1"/>
</dbReference>
<dbReference type="InterPro" id="IPR003111">
    <property type="entry name" value="Lon_prtase_N"/>
</dbReference>
<dbReference type="InterPro" id="IPR027065">
    <property type="entry name" value="Lon_Prtase"/>
</dbReference>
<evidence type="ECO:0000256" key="6">
    <source>
        <dbReference type="ARBA" id="ARBA00022825"/>
    </source>
</evidence>
<dbReference type="InterPro" id="IPR008268">
    <property type="entry name" value="Peptidase_S16_AS"/>
</dbReference>
<dbReference type="NCBIfam" id="NF008053">
    <property type="entry name" value="PRK10787.1"/>
    <property type="match status" value="1"/>
</dbReference>
<dbReference type="GO" id="GO:0006515">
    <property type="term" value="P:protein quality control for misfolded or incompletely synthesized proteins"/>
    <property type="evidence" value="ECO:0007669"/>
    <property type="project" value="UniProtKB-UniRule"/>
</dbReference>
<dbReference type="GO" id="GO:0004176">
    <property type="term" value="F:ATP-dependent peptidase activity"/>
    <property type="evidence" value="ECO:0007669"/>
    <property type="project" value="UniProtKB-UniRule"/>
</dbReference>
<feature type="binding site" evidence="10 13">
    <location>
        <begin position="356"/>
        <end position="363"/>
    </location>
    <ligand>
        <name>ATP</name>
        <dbReference type="ChEBI" id="CHEBI:30616"/>
    </ligand>
</feature>
<dbReference type="FunFam" id="1.20.58.1480:FF:000001">
    <property type="entry name" value="Lon protease"/>
    <property type="match status" value="1"/>
</dbReference>
<dbReference type="AlphaFoldDB" id="A0A090AMK9"/>
<dbReference type="SUPFAM" id="SSF88697">
    <property type="entry name" value="PUA domain-like"/>
    <property type="match status" value="1"/>
</dbReference>
<dbReference type="InterPro" id="IPR054594">
    <property type="entry name" value="Lon_lid"/>
</dbReference>
<dbReference type="PROSITE" id="PS51787">
    <property type="entry name" value="LON_N"/>
    <property type="match status" value="1"/>
</dbReference>
<dbReference type="SMART" id="SM00382">
    <property type="entry name" value="AAA"/>
    <property type="match status" value="1"/>
</dbReference>
<evidence type="ECO:0000259" key="17">
    <source>
        <dbReference type="PROSITE" id="PS51786"/>
    </source>
</evidence>
<keyword evidence="6 10" id="KW-0720">Serine protease</keyword>
<protein>
    <recommendedName>
        <fullName evidence="10 11">Lon protease</fullName>
        <ecNumber evidence="10 11">3.4.21.53</ecNumber>
    </recommendedName>
    <alternativeName>
        <fullName evidence="10">ATP-dependent protease La</fullName>
    </alternativeName>
</protein>
<evidence type="ECO:0000256" key="14">
    <source>
        <dbReference type="PROSITE-ProRule" id="PRU01122"/>
    </source>
</evidence>
<accession>A0A090AMK9</accession>
<dbReference type="SUPFAM" id="SSF52540">
    <property type="entry name" value="P-loop containing nucleoside triphosphate hydrolases"/>
    <property type="match status" value="1"/>
</dbReference>
<evidence type="ECO:0000259" key="18">
    <source>
        <dbReference type="PROSITE" id="PS51787"/>
    </source>
</evidence>
<keyword evidence="5 10" id="KW-0378">Hydrolase</keyword>
<evidence type="ECO:0000256" key="10">
    <source>
        <dbReference type="HAMAP-Rule" id="MF_01973"/>
    </source>
</evidence>
<dbReference type="FunFam" id="1.20.5.5270:FF:000002">
    <property type="entry name" value="Lon protease homolog"/>
    <property type="match status" value="1"/>
</dbReference>
<dbReference type="Proteomes" id="UP000031627">
    <property type="component" value="Chromosome"/>
</dbReference>
<dbReference type="GO" id="GO:0004252">
    <property type="term" value="F:serine-type endopeptidase activity"/>
    <property type="evidence" value="ECO:0007669"/>
    <property type="project" value="UniProtKB-UniRule"/>
</dbReference>
<dbReference type="PIRSF" id="PIRSF001174">
    <property type="entry name" value="Lon_proteas"/>
    <property type="match status" value="1"/>
</dbReference>
<comment type="subunit">
    <text evidence="10 11">Homohexamer. Organized in a ring with a central cavity.</text>
</comment>
<keyword evidence="4 10" id="KW-0547">Nucleotide-binding</keyword>
<evidence type="ECO:0000313" key="19">
    <source>
        <dbReference type="EMBL" id="BAP58829.1"/>
    </source>
</evidence>
<evidence type="ECO:0000256" key="4">
    <source>
        <dbReference type="ARBA" id="ARBA00022741"/>
    </source>
</evidence>
<dbReference type="Pfam" id="PF22667">
    <property type="entry name" value="Lon_lid"/>
    <property type="match status" value="1"/>
</dbReference>
<dbReference type="Gene3D" id="1.10.8.60">
    <property type="match status" value="1"/>
</dbReference>
<comment type="subcellular location">
    <subcellularLocation>
        <location evidence="1 10 11">Cytoplasm</location>
    </subcellularLocation>
</comment>
<keyword evidence="2 10" id="KW-0963">Cytoplasm</keyword>
<dbReference type="InterPro" id="IPR008269">
    <property type="entry name" value="Lon_proteolytic"/>
</dbReference>
<evidence type="ECO:0000256" key="1">
    <source>
        <dbReference type="ARBA" id="ARBA00004496"/>
    </source>
</evidence>
<proteinExistence type="evidence at transcript level"/>
<dbReference type="Gene3D" id="3.30.230.10">
    <property type="match status" value="1"/>
</dbReference>
<keyword evidence="20" id="KW-1185">Reference proteome</keyword>
<dbReference type="Pfam" id="PF00004">
    <property type="entry name" value="AAA"/>
    <property type="match status" value="1"/>
</dbReference>
<dbReference type="GO" id="GO:0016887">
    <property type="term" value="F:ATP hydrolysis activity"/>
    <property type="evidence" value="ECO:0007669"/>
    <property type="project" value="UniProtKB-UniRule"/>
</dbReference>
<evidence type="ECO:0000256" key="9">
    <source>
        <dbReference type="ARBA" id="ARBA00050665"/>
    </source>
</evidence>
<gene>
    <name evidence="10 19" type="primary">lon</name>
    <name evidence="19" type="ORF">TGUWTKB_6050</name>
</gene>
<evidence type="ECO:0000256" key="3">
    <source>
        <dbReference type="ARBA" id="ARBA00022670"/>
    </source>
</evidence>
<evidence type="ECO:0000256" key="11">
    <source>
        <dbReference type="PIRNR" id="PIRNR001174"/>
    </source>
</evidence>
<evidence type="ECO:0000256" key="13">
    <source>
        <dbReference type="PIRSR" id="PIRSR001174-2"/>
    </source>
</evidence>
<dbReference type="InterPro" id="IPR027417">
    <property type="entry name" value="P-loop_NTPase"/>
</dbReference>
<dbReference type="STRING" id="1410383.TGUWTKB_6050"/>
<dbReference type="RefSeq" id="WP_082018175.1">
    <property type="nucleotide sequence ID" value="NZ_AP014521.1"/>
</dbReference>
<dbReference type="EC" id="3.4.21.53" evidence="10 11"/>
<dbReference type="OrthoDB" id="9803599at2"/>
<organism evidence="19 20">
    <name type="scientific">Candidatus Tachikawaea gelatinosa</name>
    <dbReference type="NCBI Taxonomy" id="1410383"/>
    <lineage>
        <taxon>Bacteria</taxon>
        <taxon>Pseudomonadati</taxon>
        <taxon>Pseudomonadota</taxon>
        <taxon>Gammaproteobacteria</taxon>
        <taxon>Enterobacterales</taxon>
        <taxon>Enterobacteriaceae</taxon>
        <taxon>Candidatus Tachikawaea</taxon>
    </lineage>
</organism>
<evidence type="ECO:0000256" key="2">
    <source>
        <dbReference type="ARBA" id="ARBA00022490"/>
    </source>
</evidence>
<evidence type="ECO:0000256" key="7">
    <source>
        <dbReference type="ARBA" id="ARBA00022840"/>
    </source>
</evidence>
<comment type="function">
    <text evidence="10">ATP-dependent serine protease that mediates the selective degradation of mutant and abnormal proteins as well as certain short-lived regulatory proteins. Required for cellular homeostasis and for survival from DNA damage and developmental changes induced by stress. Degrades polypeptides processively to yield small peptide fragments that are 5 to 10 amino acids long. Binds to DNA in a double-stranded, site-specific manner.</text>
</comment>
<comment type="catalytic activity">
    <reaction evidence="9 10 11 14">
        <text>Hydrolysis of proteins in presence of ATP.</text>
        <dbReference type="EC" id="3.4.21.53"/>
    </reaction>
</comment>
<dbReference type="PROSITE" id="PS51786">
    <property type="entry name" value="LON_PROTEOLYTIC"/>
    <property type="match status" value="1"/>
</dbReference>
<dbReference type="FunFam" id="3.30.230.10:FF:000010">
    <property type="entry name" value="Lon protease"/>
    <property type="match status" value="1"/>
</dbReference>
<feature type="domain" description="Lon proteolytic" evidence="17">
    <location>
        <begin position="592"/>
        <end position="773"/>
    </location>
</feature>
<evidence type="ECO:0000256" key="15">
    <source>
        <dbReference type="RuleBase" id="RU000591"/>
    </source>
</evidence>
<reference evidence="19 20" key="2">
    <citation type="journal article" date="2014" name="Curr. Biol.">
        <title>Symbiont-Supplemented Maternal Investment Underpinning Host's Ecological Adaptation.</title>
        <authorList>
            <person name="Kaiwa N."/>
            <person name="Hosokawa T."/>
            <person name="Nikoh N."/>
            <person name="Tanahashi M."/>
            <person name="Moriyama M."/>
            <person name="Meng X.Y."/>
            <person name="Maeda T."/>
            <person name="Yamaguchi K."/>
            <person name="Shigenobu S."/>
            <person name="Ito M."/>
            <person name="Fukatsu T."/>
        </authorList>
    </citation>
    <scope>NUCLEOTIDE SEQUENCE [LARGE SCALE GENOMIC DNA]</scope>
    <source>
        <strain evidence="19 20">UwTKB</strain>
    </source>
</reference>
<dbReference type="Gene3D" id="1.20.5.5270">
    <property type="match status" value="1"/>
</dbReference>
<feature type="active site" evidence="10 12">
    <location>
        <position position="679"/>
    </location>
</feature>
<reference evidence="20" key="1">
    <citation type="submission" date="2013-11" db="EMBL/GenBank/DDBJ databases">
        <title>Symbiont-containing voluminous jelly as an extraordinary maternal gift for overwintering insect nymphs.</title>
        <authorList>
            <person name="Kaiwa N."/>
            <person name="Hosokawa T."/>
            <person name="Nikoh N."/>
            <person name="Meng X.Y."/>
            <person name="Tanahashi M."/>
            <person name="Moriyama M."/>
            <person name="Maeda T."/>
            <person name="Yamaguchi K."/>
            <person name="Shigenobu S."/>
            <person name="Ito M."/>
            <person name="Fukatsu T."/>
        </authorList>
    </citation>
    <scope>NUCLEOTIDE SEQUENCE [LARGE SCALE GENOMIC DNA]</scope>
    <source>
        <strain evidence="20">UwTKB</strain>
    </source>
</reference>
<sequence length="796" mass="90068">MNPTDHSKWIKIPVLPLRDVVVYPHMVIPLFVGREKSVKCLEFAMKHEKKIMLVAQKDASTDDPNINDLFFIGTIASILQMLKLPDGTIKILVEGLQRARVINLIEENCFIAKVELISMFTIEKKEEKVLIRTAINQFENYIKLNKKIPSEILTALNNIENAEHIADTIAANIPLKLSDKQLALEMLNTKEIFEYLIAMMEAEIDLLQVEKNIRNRVKKQMEKSQREYYLNEQMKAIQKELGEIEDFPDEYEALKRKIDKANMPKETKEKVDSELQKLRMMSPMSAEATVVRSYIDWIIQVPWSKRSKIRKALNTAQNMLDDDHYGLDRVKERIMEYLAVQSRVNKIKGPILCLVGPPGVGKTSLGQSIAKATGRKYVRMALGGIRDEAEIRGHRRTYIGSMPGKIIQKIAKVGVKNPLFLLDEIDKMSSDMRGDPASALLEVLDPEQNATFNDHYLELDYDLSDIMFVATSNSMDIPSPLLDRMEVIRLSGYTEEEKLNISKKHLIPKQIKRNALNNNEINIDDTAIIDIIRYYTREAGVRNLERELSKICRKVVKSIVIDKLKESANITKKNLKKYLGIKNYRYDRKAEKNNIGQVTALAWTECGGDLLTIESAYVAGKGKLIYTGSLGEVMKESIQAALTVVRSRSNILNINSNFYEKIDIHVHVPEGATPKDGPSAGIAMCTALISCLTNNPVRSEIAMTGEITLRGEILSIGGLKEKLLAAHRGGIKTVIIPYENKHDLEEIPLNIIGKLNICLVKHIEEVFSLSLEKAPFSSSRNNWKGSISQSTEKLIQ</sequence>
<dbReference type="HAMAP" id="MF_01973">
    <property type="entry name" value="lon_bact"/>
    <property type="match status" value="1"/>
</dbReference>
<keyword evidence="3 10" id="KW-0645">Protease</keyword>
<dbReference type="GO" id="GO:0005524">
    <property type="term" value="F:ATP binding"/>
    <property type="evidence" value="ECO:0007669"/>
    <property type="project" value="UniProtKB-UniRule"/>
</dbReference>
<name>A0A090AMK9_9ENTR</name>
<dbReference type="GO" id="GO:0005737">
    <property type="term" value="C:cytoplasm"/>
    <property type="evidence" value="ECO:0007669"/>
    <property type="project" value="UniProtKB-SubCell"/>
</dbReference>
<dbReference type="InterPro" id="IPR014721">
    <property type="entry name" value="Ribsml_uS5_D2-typ_fold_subgr"/>
</dbReference>
<dbReference type="InterPro" id="IPR046336">
    <property type="entry name" value="Lon_prtase_N_sf"/>
</dbReference>
<dbReference type="InterPro" id="IPR015947">
    <property type="entry name" value="PUA-like_sf"/>
</dbReference>
<keyword evidence="8 10" id="KW-0346">Stress response</keyword>
<dbReference type="SMART" id="SM00464">
    <property type="entry name" value="LON"/>
    <property type="match status" value="1"/>
</dbReference>
<dbReference type="FunFam" id="2.30.130.40:FF:000001">
    <property type="entry name" value="Lon protease"/>
    <property type="match status" value="1"/>
</dbReference>
<dbReference type="Gene3D" id="2.30.130.40">
    <property type="entry name" value="LON domain-like"/>
    <property type="match status" value="1"/>
</dbReference>
<dbReference type="SUPFAM" id="SSF54211">
    <property type="entry name" value="Ribosomal protein S5 domain 2-like"/>
    <property type="match status" value="1"/>
</dbReference>
<dbReference type="InterPro" id="IPR003959">
    <property type="entry name" value="ATPase_AAA_core"/>
</dbReference>
<evidence type="ECO:0000256" key="16">
    <source>
        <dbReference type="SAM" id="MobiDB-lite"/>
    </source>
</evidence>
<evidence type="ECO:0000256" key="12">
    <source>
        <dbReference type="PIRSR" id="PIRSR001174-1"/>
    </source>
</evidence>
<dbReference type="GO" id="GO:0034605">
    <property type="term" value="P:cellular response to heat"/>
    <property type="evidence" value="ECO:0007669"/>
    <property type="project" value="UniProtKB-UniRule"/>
</dbReference>
<dbReference type="KEGG" id="sbw:TGUWTKB_6050"/>
<dbReference type="InterPro" id="IPR004815">
    <property type="entry name" value="Lon_bac/euk-typ"/>
</dbReference>
<feature type="domain" description="Lon N-terminal" evidence="18">
    <location>
        <begin position="12"/>
        <end position="204"/>
    </location>
</feature>
<dbReference type="NCBIfam" id="TIGR00763">
    <property type="entry name" value="lon"/>
    <property type="match status" value="1"/>
</dbReference>
<comment type="similarity">
    <text evidence="10 11 14 15">Belongs to the peptidase S16 family.</text>
</comment>
<dbReference type="PRINTS" id="PR00830">
    <property type="entry name" value="ENDOLAPTASE"/>
</dbReference>
<dbReference type="Pfam" id="PF05362">
    <property type="entry name" value="Lon_C"/>
    <property type="match status" value="1"/>
</dbReference>
<evidence type="ECO:0000256" key="8">
    <source>
        <dbReference type="ARBA" id="ARBA00023016"/>
    </source>
</evidence>
<evidence type="ECO:0000256" key="5">
    <source>
        <dbReference type="ARBA" id="ARBA00022801"/>
    </source>
</evidence>
<dbReference type="Gene3D" id="3.40.50.300">
    <property type="entry name" value="P-loop containing nucleotide triphosphate hydrolases"/>
    <property type="match status" value="1"/>
</dbReference>
<dbReference type="EMBL" id="AP014521">
    <property type="protein sequence ID" value="BAP58829.1"/>
    <property type="molecule type" value="Genomic_DNA"/>
</dbReference>
<evidence type="ECO:0000313" key="20">
    <source>
        <dbReference type="Proteomes" id="UP000031627"/>
    </source>
</evidence>
<dbReference type="GO" id="GO:0043565">
    <property type="term" value="F:sequence-specific DNA binding"/>
    <property type="evidence" value="ECO:0007669"/>
    <property type="project" value="UniProtKB-UniRule"/>
</dbReference>
<dbReference type="Pfam" id="PF02190">
    <property type="entry name" value="LON_substr_bdg"/>
    <property type="match status" value="1"/>
</dbReference>
<dbReference type="PANTHER" id="PTHR10046">
    <property type="entry name" value="ATP DEPENDENT LON PROTEASE FAMILY MEMBER"/>
    <property type="match status" value="1"/>
</dbReference>
<dbReference type="InterPro" id="IPR020568">
    <property type="entry name" value="Ribosomal_Su5_D2-typ_SF"/>
</dbReference>
<dbReference type="InterPro" id="IPR027543">
    <property type="entry name" value="Lon_bac"/>
</dbReference>
<feature type="active site" evidence="10 12">
    <location>
        <position position="722"/>
    </location>
</feature>
<dbReference type="InterPro" id="IPR003593">
    <property type="entry name" value="AAA+_ATPase"/>
</dbReference>